<evidence type="ECO:0000259" key="18">
    <source>
        <dbReference type="PROSITE" id="PS50255"/>
    </source>
</evidence>
<keyword evidence="7" id="KW-0288">FMN</keyword>
<comment type="subcellular location">
    <subcellularLocation>
        <location evidence="3">Mitochondrion intermembrane space</location>
    </subcellularLocation>
</comment>
<sequence>MTRIISVQEVTQHNIPEDLWIVVDNTVYDFTEFAPEHPGGAGIIQRHAGRDASTAYSEIHGPSLIKTSLPSSKVLGTLDPTSITPEWAHPPTSTSTFQPTTKPDLSTLINTHDFTAAASTSLTPKTWAFYSSAATDLYTKTRNTSAYADIGLRPRILVNVKDVDTRTSMLGCNMDVPIFCAPAAMAKMVHADGEKGIARGCRAKGIPACVSTNASFTIAEIFESVSARGSYGEHEEGEGTEGLPIFFQLYVDKQRAKSATLLKHVEALGVKAIFVTVDAPVPGKREADERVQADESMSTPMSGATAKNDAKGGSLGRIMGSYIDASLSWEDLAWLRQCTKLPIVLKGVQTSMDAKRAMENGIEGIVLSNHGGRSLDTAPPPVLLLLELQKHCPEVFDHMEVFVDGGVMRGTDIFKALCLGARSVGIGRGFLFALNYGQEGVEKYVDILKDELETTMRMMGVTDLSQVHPGMLNTKAVDHLIPDGEEHAYAKWRPKSRI</sequence>
<dbReference type="Gene3D" id="3.20.20.70">
    <property type="entry name" value="Aldolase class I"/>
    <property type="match status" value="1"/>
</dbReference>
<feature type="compositionally biased region" description="Basic and acidic residues" evidence="17">
    <location>
        <begin position="284"/>
        <end position="293"/>
    </location>
</feature>
<dbReference type="PANTHER" id="PTHR10578">
    <property type="entry name" value="S -2-HYDROXY-ACID OXIDASE-RELATED"/>
    <property type="match status" value="1"/>
</dbReference>
<evidence type="ECO:0000256" key="4">
    <source>
        <dbReference type="ARBA" id="ARBA00011881"/>
    </source>
</evidence>
<dbReference type="Pfam" id="PF00173">
    <property type="entry name" value="Cyt-b5"/>
    <property type="match status" value="1"/>
</dbReference>
<dbReference type="AlphaFoldDB" id="A0A8H8RRQ4"/>
<keyword evidence="6" id="KW-0285">Flavoprotein</keyword>
<dbReference type="GO" id="GO:0004460">
    <property type="term" value="F:L-lactate dehydrogenase (cytochrome) activity"/>
    <property type="evidence" value="ECO:0007669"/>
    <property type="project" value="UniProtKB-EC"/>
</dbReference>
<dbReference type="SUPFAM" id="SSF51395">
    <property type="entry name" value="FMN-linked oxidoreductases"/>
    <property type="match status" value="1"/>
</dbReference>
<dbReference type="OrthoDB" id="1925334at2759"/>
<evidence type="ECO:0000256" key="7">
    <source>
        <dbReference type="ARBA" id="ARBA00022643"/>
    </source>
</evidence>
<proteinExistence type="inferred from homology"/>
<keyword evidence="10" id="KW-0408">Iron</keyword>
<evidence type="ECO:0000313" key="21">
    <source>
        <dbReference type="Proteomes" id="UP000443090"/>
    </source>
</evidence>
<keyword evidence="9" id="KW-0560">Oxidoreductase</keyword>
<comment type="similarity">
    <text evidence="14">In the N-terminal section; belongs to the cytochrome b5 family.</text>
</comment>
<evidence type="ECO:0000256" key="15">
    <source>
        <dbReference type="ARBA" id="ARBA00066458"/>
    </source>
</evidence>
<evidence type="ECO:0000259" key="19">
    <source>
        <dbReference type="PROSITE" id="PS51349"/>
    </source>
</evidence>
<dbReference type="SMART" id="SM01117">
    <property type="entry name" value="Cyt-b5"/>
    <property type="match status" value="1"/>
</dbReference>
<keyword evidence="5" id="KW-0349">Heme</keyword>
<dbReference type="InterPro" id="IPR036400">
    <property type="entry name" value="Cyt_B5-like_heme/steroid_sf"/>
</dbReference>
<dbReference type="CDD" id="cd02922">
    <property type="entry name" value="FCB2_FMN"/>
    <property type="match status" value="1"/>
</dbReference>
<keyword evidence="11" id="KW-0496">Mitochondrion</keyword>
<dbReference type="InterPro" id="IPR037396">
    <property type="entry name" value="FMN_HAD"/>
</dbReference>
<dbReference type="InterPro" id="IPR037458">
    <property type="entry name" value="L-MDH/L-LDH_FMN-bd"/>
</dbReference>
<gene>
    <name evidence="20" type="primary">CYB2_1</name>
    <name evidence="20" type="ORF">LOCC1_G006271</name>
</gene>
<evidence type="ECO:0000256" key="3">
    <source>
        <dbReference type="ARBA" id="ARBA00004569"/>
    </source>
</evidence>
<evidence type="ECO:0000256" key="1">
    <source>
        <dbReference type="ARBA" id="ARBA00001917"/>
    </source>
</evidence>
<comment type="cofactor">
    <cofactor evidence="2">
        <name>heme b</name>
        <dbReference type="ChEBI" id="CHEBI:60344"/>
    </cofactor>
</comment>
<evidence type="ECO:0000256" key="8">
    <source>
        <dbReference type="ARBA" id="ARBA00022723"/>
    </source>
</evidence>
<dbReference type="GO" id="GO:0005758">
    <property type="term" value="C:mitochondrial intermembrane space"/>
    <property type="evidence" value="ECO:0007669"/>
    <property type="project" value="UniProtKB-SubCell"/>
</dbReference>
<dbReference type="InterPro" id="IPR013785">
    <property type="entry name" value="Aldolase_TIM"/>
</dbReference>
<accession>A0A8H8RRQ4</accession>
<dbReference type="Gene3D" id="3.10.120.10">
    <property type="entry name" value="Cytochrome b5-like heme/steroid binding domain"/>
    <property type="match status" value="1"/>
</dbReference>
<evidence type="ECO:0000256" key="13">
    <source>
        <dbReference type="ARBA" id="ARBA00061137"/>
    </source>
</evidence>
<dbReference type="InterPro" id="IPR000262">
    <property type="entry name" value="FMN-dep_DH"/>
</dbReference>
<feature type="region of interest" description="Disordered" evidence="17">
    <location>
        <begin position="284"/>
        <end position="309"/>
    </location>
</feature>
<dbReference type="Pfam" id="PF01070">
    <property type="entry name" value="FMN_dh"/>
    <property type="match status" value="1"/>
</dbReference>
<dbReference type="InterPro" id="IPR001199">
    <property type="entry name" value="Cyt_B5-like_heme/steroid-bd"/>
</dbReference>
<evidence type="ECO:0000256" key="2">
    <source>
        <dbReference type="ARBA" id="ARBA00001970"/>
    </source>
</evidence>
<evidence type="ECO:0000256" key="11">
    <source>
        <dbReference type="ARBA" id="ARBA00023128"/>
    </source>
</evidence>
<dbReference type="FunFam" id="3.20.20.70:FF:000062">
    <property type="entry name" value="Cytochrome b2, mitochondrial, putative"/>
    <property type="match status" value="1"/>
</dbReference>
<reference evidence="20 21" key="1">
    <citation type="submission" date="2018-05" db="EMBL/GenBank/DDBJ databases">
        <title>Genome sequencing and assembly of the regulated plant pathogen Lachnellula willkommii and related sister species for the development of diagnostic species identification markers.</title>
        <authorList>
            <person name="Giroux E."/>
            <person name="Bilodeau G."/>
        </authorList>
    </citation>
    <scope>NUCLEOTIDE SEQUENCE [LARGE SCALE GENOMIC DNA]</scope>
    <source>
        <strain evidence="20 21">CBS 160.35</strain>
    </source>
</reference>
<comment type="similarity">
    <text evidence="13">In the C-terminal section; belongs to the FMN-dependent alpha-hydroxy acid dehydrogenase family.</text>
</comment>
<feature type="domain" description="FMN hydroxy acid dehydrogenase" evidence="19">
    <location>
        <begin position="103"/>
        <end position="477"/>
    </location>
</feature>
<feature type="domain" description="Cytochrome b5 heme-binding" evidence="18">
    <location>
        <begin position="2"/>
        <end position="79"/>
    </location>
</feature>
<evidence type="ECO:0000256" key="6">
    <source>
        <dbReference type="ARBA" id="ARBA00022630"/>
    </source>
</evidence>
<name>A0A8H8RRQ4_9HELO</name>
<evidence type="ECO:0000256" key="17">
    <source>
        <dbReference type="SAM" id="MobiDB-lite"/>
    </source>
</evidence>
<evidence type="ECO:0000256" key="14">
    <source>
        <dbReference type="ARBA" id="ARBA00061589"/>
    </source>
</evidence>
<evidence type="ECO:0000256" key="9">
    <source>
        <dbReference type="ARBA" id="ARBA00023002"/>
    </source>
</evidence>
<keyword evidence="21" id="KW-1185">Reference proteome</keyword>
<protein>
    <recommendedName>
        <fullName evidence="16">L-lactate dehydrogenase (cytochrome)</fullName>
        <ecNumber evidence="15">1.1.2.3</ecNumber>
    </recommendedName>
</protein>
<dbReference type="EMBL" id="QGMI01000535">
    <property type="protein sequence ID" value="TVY39298.1"/>
    <property type="molecule type" value="Genomic_DNA"/>
</dbReference>
<dbReference type="Proteomes" id="UP000443090">
    <property type="component" value="Unassembled WGS sequence"/>
</dbReference>
<dbReference type="PANTHER" id="PTHR10578:SF104">
    <property type="entry name" value="CYTOCHROME B2, MITOCHONDRIAL-RELATED"/>
    <property type="match status" value="1"/>
</dbReference>
<comment type="subunit">
    <text evidence="4">Homotetramer.</text>
</comment>
<keyword evidence="8" id="KW-0479">Metal-binding</keyword>
<evidence type="ECO:0000313" key="20">
    <source>
        <dbReference type="EMBL" id="TVY39298.1"/>
    </source>
</evidence>
<dbReference type="PROSITE" id="PS50255">
    <property type="entry name" value="CYTOCHROME_B5_2"/>
    <property type="match status" value="1"/>
</dbReference>
<comment type="cofactor">
    <cofactor evidence="1">
        <name>FMN</name>
        <dbReference type="ChEBI" id="CHEBI:58210"/>
    </cofactor>
</comment>
<evidence type="ECO:0000256" key="5">
    <source>
        <dbReference type="ARBA" id="ARBA00022617"/>
    </source>
</evidence>
<dbReference type="GO" id="GO:0046872">
    <property type="term" value="F:metal ion binding"/>
    <property type="evidence" value="ECO:0007669"/>
    <property type="project" value="UniProtKB-KW"/>
</dbReference>
<evidence type="ECO:0000256" key="10">
    <source>
        <dbReference type="ARBA" id="ARBA00023004"/>
    </source>
</evidence>
<organism evidence="20 21">
    <name type="scientific">Lachnellula occidentalis</name>
    <dbReference type="NCBI Taxonomy" id="215460"/>
    <lineage>
        <taxon>Eukaryota</taxon>
        <taxon>Fungi</taxon>
        <taxon>Dikarya</taxon>
        <taxon>Ascomycota</taxon>
        <taxon>Pezizomycotina</taxon>
        <taxon>Leotiomycetes</taxon>
        <taxon>Helotiales</taxon>
        <taxon>Lachnaceae</taxon>
        <taxon>Lachnellula</taxon>
    </lineage>
</organism>
<comment type="catalytic activity">
    <reaction evidence="12">
        <text>(S)-lactate + 2 Fe(III)-[cytochrome c] = 2 Fe(II)-[cytochrome c] + pyruvate + 2 H(+)</text>
        <dbReference type="Rhea" id="RHEA:19909"/>
        <dbReference type="Rhea" id="RHEA-COMP:10350"/>
        <dbReference type="Rhea" id="RHEA-COMP:14399"/>
        <dbReference type="ChEBI" id="CHEBI:15361"/>
        <dbReference type="ChEBI" id="CHEBI:15378"/>
        <dbReference type="ChEBI" id="CHEBI:16651"/>
        <dbReference type="ChEBI" id="CHEBI:29033"/>
        <dbReference type="ChEBI" id="CHEBI:29034"/>
        <dbReference type="EC" id="1.1.2.3"/>
    </reaction>
    <physiologicalReaction direction="left-to-right" evidence="12">
        <dbReference type="Rhea" id="RHEA:19910"/>
    </physiologicalReaction>
</comment>
<comment type="caution">
    <text evidence="20">The sequence shown here is derived from an EMBL/GenBank/DDBJ whole genome shotgun (WGS) entry which is preliminary data.</text>
</comment>
<dbReference type="EC" id="1.1.2.3" evidence="15"/>
<dbReference type="PROSITE" id="PS51349">
    <property type="entry name" value="FMN_HYDROXY_ACID_DH_2"/>
    <property type="match status" value="1"/>
</dbReference>
<dbReference type="SUPFAM" id="SSF55856">
    <property type="entry name" value="Cytochrome b5-like heme/steroid binding domain"/>
    <property type="match status" value="1"/>
</dbReference>
<evidence type="ECO:0000256" key="12">
    <source>
        <dbReference type="ARBA" id="ARBA00052399"/>
    </source>
</evidence>
<evidence type="ECO:0000256" key="16">
    <source>
        <dbReference type="ARBA" id="ARBA00068515"/>
    </source>
</evidence>